<evidence type="ECO:0000313" key="3">
    <source>
        <dbReference type="Proteomes" id="UP001218218"/>
    </source>
</evidence>
<accession>A0AAD7A8V5</accession>
<organism evidence="2 3">
    <name type="scientific">Mycena albidolilacea</name>
    <dbReference type="NCBI Taxonomy" id="1033008"/>
    <lineage>
        <taxon>Eukaryota</taxon>
        <taxon>Fungi</taxon>
        <taxon>Dikarya</taxon>
        <taxon>Basidiomycota</taxon>
        <taxon>Agaricomycotina</taxon>
        <taxon>Agaricomycetes</taxon>
        <taxon>Agaricomycetidae</taxon>
        <taxon>Agaricales</taxon>
        <taxon>Marasmiineae</taxon>
        <taxon>Mycenaceae</taxon>
        <taxon>Mycena</taxon>
    </lineage>
</organism>
<feature type="region of interest" description="Disordered" evidence="1">
    <location>
        <begin position="150"/>
        <end position="252"/>
    </location>
</feature>
<name>A0AAD7A8V5_9AGAR</name>
<proteinExistence type="predicted"/>
<comment type="caution">
    <text evidence="2">The sequence shown here is derived from an EMBL/GenBank/DDBJ whole genome shotgun (WGS) entry which is preliminary data.</text>
</comment>
<evidence type="ECO:0000256" key="1">
    <source>
        <dbReference type="SAM" id="MobiDB-lite"/>
    </source>
</evidence>
<gene>
    <name evidence="2" type="ORF">DFH08DRAFT_806329</name>
</gene>
<dbReference type="Proteomes" id="UP001218218">
    <property type="component" value="Unassembled WGS sequence"/>
</dbReference>
<keyword evidence="3" id="KW-1185">Reference proteome</keyword>
<dbReference type="EMBL" id="JARIHO010000013">
    <property type="protein sequence ID" value="KAJ7351613.1"/>
    <property type="molecule type" value="Genomic_DNA"/>
</dbReference>
<evidence type="ECO:0000313" key="2">
    <source>
        <dbReference type="EMBL" id="KAJ7351613.1"/>
    </source>
</evidence>
<reference evidence="2" key="1">
    <citation type="submission" date="2023-03" db="EMBL/GenBank/DDBJ databases">
        <title>Massive genome expansion in bonnet fungi (Mycena s.s.) driven by repeated elements and novel gene families across ecological guilds.</title>
        <authorList>
            <consortium name="Lawrence Berkeley National Laboratory"/>
            <person name="Harder C.B."/>
            <person name="Miyauchi S."/>
            <person name="Viragh M."/>
            <person name="Kuo A."/>
            <person name="Thoen E."/>
            <person name="Andreopoulos B."/>
            <person name="Lu D."/>
            <person name="Skrede I."/>
            <person name="Drula E."/>
            <person name="Henrissat B."/>
            <person name="Morin E."/>
            <person name="Kohler A."/>
            <person name="Barry K."/>
            <person name="LaButti K."/>
            <person name="Morin E."/>
            <person name="Salamov A."/>
            <person name="Lipzen A."/>
            <person name="Mereny Z."/>
            <person name="Hegedus B."/>
            <person name="Baldrian P."/>
            <person name="Stursova M."/>
            <person name="Weitz H."/>
            <person name="Taylor A."/>
            <person name="Grigoriev I.V."/>
            <person name="Nagy L.G."/>
            <person name="Martin F."/>
            <person name="Kauserud H."/>
        </authorList>
    </citation>
    <scope>NUCLEOTIDE SEQUENCE</scope>
    <source>
        <strain evidence="2">CBHHK002</strain>
    </source>
</reference>
<protein>
    <submittedName>
        <fullName evidence="2">Uncharacterized protein</fullName>
    </submittedName>
</protein>
<dbReference type="AlphaFoldDB" id="A0AAD7A8V5"/>
<sequence>MQRVERIKKGWGNVRISTDKCRTVPHDLHHTCKCPLRIASGTEACKREPPKFRIATIEKTRKEKTQLQNNCPLPPQCVALAGVRGGATEKRTDIGTVVPESKPRVVVLIEQTARRSPHSAVLELQARLRVQRRDSRAAVLVMMEEEVALEVAQDPTEEERERARRSGGAGGRKGDACGAQTRRSGAKAAPRTRSRRWRESTVGVRRGTGEEAKKGGQRGPGLGRETQSGWWRGKDGASTNTKIGSSVDKKEE</sequence>